<reference evidence="5 6" key="1">
    <citation type="submission" date="2020-07" db="EMBL/GenBank/DDBJ databases">
        <title>Sequencing the genomes of 1000 actinobacteria strains.</title>
        <authorList>
            <person name="Klenk H.-P."/>
        </authorList>
    </citation>
    <scope>NUCLEOTIDE SEQUENCE [LARGE SCALE GENOMIC DNA]</scope>
    <source>
        <strain evidence="5 6">DSM 44065</strain>
    </source>
</reference>
<dbReference type="RefSeq" id="WP_179723644.1">
    <property type="nucleotide sequence ID" value="NZ_BAABFH010000001.1"/>
</dbReference>
<keyword evidence="2 3" id="KW-0378">Hydrolase</keyword>
<gene>
    <name evidence="5" type="ORF">HNR68_004422</name>
</gene>
<evidence type="ECO:0000256" key="2">
    <source>
        <dbReference type="ARBA" id="ARBA00022801"/>
    </source>
</evidence>
<dbReference type="Proteomes" id="UP000587002">
    <property type="component" value="Unassembled WGS sequence"/>
</dbReference>
<dbReference type="SUPFAM" id="SSF53474">
    <property type="entry name" value="alpha/beta-Hydrolases"/>
    <property type="match status" value="1"/>
</dbReference>
<evidence type="ECO:0000313" key="5">
    <source>
        <dbReference type="EMBL" id="NYI85792.1"/>
    </source>
</evidence>
<evidence type="ECO:0000256" key="1">
    <source>
        <dbReference type="ARBA" id="ARBA00005964"/>
    </source>
</evidence>
<dbReference type="InterPro" id="IPR002018">
    <property type="entry name" value="CarbesteraseB"/>
</dbReference>
<dbReference type="AlphaFoldDB" id="A0A853AM00"/>
<comment type="caution">
    <text evidence="5">The sequence shown here is derived from an EMBL/GenBank/DDBJ whole genome shotgun (WGS) entry which is preliminary data.</text>
</comment>
<dbReference type="InterPro" id="IPR019826">
    <property type="entry name" value="Carboxylesterase_B_AS"/>
</dbReference>
<organism evidence="5 6">
    <name type="scientific">Saccharopolyspora hordei</name>
    <dbReference type="NCBI Taxonomy" id="1838"/>
    <lineage>
        <taxon>Bacteria</taxon>
        <taxon>Bacillati</taxon>
        <taxon>Actinomycetota</taxon>
        <taxon>Actinomycetes</taxon>
        <taxon>Pseudonocardiales</taxon>
        <taxon>Pseudonocardiaceae</taxon>
        <taxon>Saccharopolyspora</taxon>
    </lineage>
</organism>
<accession>A0A853AM00</accession>
<protein>
    <recommendedName>
        <fullName evidence="3">Carboxylic ester hydrolase</fullName>
        <ecNumber evidence="3">3.1.1.-</ecNumber>
    </recommendedName>
</protein>
<evidence type="ECO:0000259" key="4">
    <source>
        <dbReference type="Pfam" id="PF00135"/>
    </source>
</evidence>
<dbReference type="InterPro" id="IPR050309">
    <property type="entry name" value="Type-B_Carboxylest/Lipase"/>
</dbReference>
<feature type="domain" description="Carboxylesterase type B" evidence="4">
    <location>
        <begin position="5"/>
        <end position="460"/>
    </location>
</feature>
<dbReference type="Gene3D" id="3.40.50.1820">
    <property type="entry name" value="alpha/beta hydrolase"/>
    <property type="match status" value="1"/>
</dbReference>
<keyword evidence="6" id="KW-1185">Reference proteome</keyword>
<proteinExistence type="inferred from homology"/>
<evidence type="ECO:0000256" key="3">
    <source>
        <dbReference type="RuleBase" id="RU361235"/>
    </source>
</evidence>
<dbReference type="EMBL" id="JACCFJ010000001">
    <property type="protein sequence ID" value="NYI85792.1"/>
    <property type="molecule type" value="Genomic_DNA"/>
</dbReference>
<dbReference type="EC" id="3.1.1.-" evidence="3"/>
<dbReference type="InterPro" id="IPR029058">
    <property type="entry name" value="AB_hydrolase_fold"/>
</dbReference>
<comment type="similarity">
    <text evidence="1 3">Belongs to the type-B carboxylesterase/lipase family.</text>
</comment>
<sequence>MSAGPVVQLRSGAVRGRTVAGIHRFLGVPYARPPIGEDRFRPPRPAQPWTGVRDALTYGPTAPQPAFALPPELDLQYPTVPGEDCLNLNVWTSDLGAAGHPVLVWLHGGGMEGGSSVGYDGSRFARDGVVCVTLNYRLGVEGFLHLDDGVVNLGLLDQVAALEWVQDNIAAFGGDPDNVTIAGQSSGAMFVGMLLTAPRARGLFRRAILQSGAGNAVVDPETAHHVGRVLAGVLGVPPTREAIAAVPMPRLLRALDGVAAELAAHPDPRRWNGEPGSRVTAWKPVVDGQVLPANPLDEVAAGAGADVDVLIGSNAEEGRLSLVPFGGLGRTTDEVLAEAARLYELPVERALAVYREGNPGAAAGDLLALLQRDWWYRAPSYRLAEARARTGSTTYLYDFAWRSPQFDGLLGACHYLEVPFVFDLLDSPRFQQLTGPTPPQSLAEAMHAAWVSFVAAGEPGWPAYDLVSRPVQRFDERPRLVHDPAPGERTVWDGVF</sequence>
<evidence type="ECO:0000313" key="6">
    <source>
        <dbReference type="Proteomes" id="UP000587002"/>
    </source>
</evidence>
<dbReference type="Pfam" id="PF00135">
    <property type="entry name" value="COesterase"/>
    <property type="match status" value="1"/>
</dbReference>
<dbReference type="PROSITE" id="PS00122">
    <property type="entry name" value="CARBOXYLESTERASE_B_1"/>
    <property type="match status" value="1"/>
</dbReference>
<name>A0A853AM00_9PSEU</name>
<dbReference type="PANTHER" id="PTHR11559">
    <property type="entry name" value="CARBOXYLESTERASE"/>
    <property type="match status" value="1"/>
</dbReference>
<dbReference type="GO" id="GO:0016787">
    <property type="term" value="F:hydrolase activity"/>
    <property type="evidence" value="ECO:0007669"/>
    <property type="project" value="UniProtKB-KW"/>
</dbReference>